<gene>
    <name evidence="9" type="ORF">J0895_22090</name>
</gene>
<keyword evidence="7" id="KW-0472">Membrane</keyword>
<keyword evidence="7" id="KW-1133">Transmembrane helix</keyword>
<sequence>MKKLRNNWLVCGAGTVKRLKFRTGLSGLVGGVSMALIGIPAVALPTSISEIGIDARRLHDAPYNLTGRKIAIGQVDIGRPRKFGLDKQVNLYREIPVQQVFMQDTPAKTSPTDDPQMKPAEQHAEQVASVMISSDKALTGVAPNATLYAAGIGLLRRSGQPEECLASQNLAEQNSGDVRAINYSFGESLAQDPRPNAVLDGNALLTQCLDWSARVHNVLHVVAGNQGRGGIPIPTDNYNGMNVAFTTLYDGKFAKVDLANIGSAFSGITSRLIGLEGNLDNRRAISLVAPGSNLNLLSLDGQVTQSSGTSFAAPHVTATVALLQEYGDRQLHQQANNPQWTLNARRHEVMKAVLMNSAEKIEDPGNGQHLKMTRTVFANENRTWLDSDAYSSREIPLDGDLGTGHLNAYRAYQQFSAGQWGPGNAVPGIGWDYREVEANSYHEYVIEQPLEAGRFVSISLTWNRWVDLVDGNNNEKYDIGEGFRDRGLNNLELYLMAENETDVRNSVWSSVSKVDSTEHIYHPIPQTGRYKIRVYFRDQVNESTQPYALAWWTTPTP</sequence>
<evidence type="ECO:0000256" key="7">
    <source>
        <dbReference type="SAM" id="Phobius"/>
    </source>
</evidence>
<comment type="similarity">
    <text evidence="1 5">Belongs to the peptidase S8 family.</text>
</comment>
<dbReference type="EMBL" id="JAFLQW010000580">
    <property type="protein sequence ID" value="MBO0351720.1"/>
    <property type="molecule type" value="Genomic_DNA"/>
</dbReference>
<reference evidence="9 10" key="1">
    <citation type="submission" date="2021-03" db="EMBL/GenBank/DDBJ databases">
        <title>Metabolic Capacity of the Antarctic Cyanobacterium Phormidium pseudopriestleyi that Sustains Oxygenic Photosynthesis in the Presence of Hydrogen Sulfide.</title>
        <authorList>
            <person name="Lumian J.E."/>
            <person name="Jungblut A.D."/>
            <person name="Dillon M.L."/>
            <person name="Hawes I."/>
            <person name="Doran P.T."/>
            <person name="Mackey T.J."/>
            <person name="Dick G.J."/>
            <person name="Grettenberger C.L."/>
            <person name="Sumner D.Y."/>
        </authorList>
    </citation>
    <scope>NUCLEOTIDE SEQUENCE [LARGE SCALE GENOMIC DNA]</scope>
    <source>
        <strain evidence="9 10">FRX01</strain>
    </source>
</reference>
<dbReference type="Gene3D" id="3.40.50.200">
    <property type="entry name" value="Peptidase S8/S53 domain"/>
    <property type="match status" value="1"/>
</dbReference>
<dbReference type="Proteomes" id="UP000664844">
    <property type="component" value="Unassembled WGS sequence"/>
</dbReference>
<proteinExistence type="inferred from homology"/>
<dbReference type="InterPro" id="IPR000209">
    <property type="entry name" value="Peptidase_S8/S53_dom"/>
</dbReference>
<dbReference type="PROSITE" id="PS51892">
    <property type="entry name" value="SUBTILASE"/>
    <property type="match status" value="1"/>
</dbReference>
<organism evidence="9 10">
    <name type="scientific">Phormidium pseudopriestleyi FRX01</name>
    <dbReference type="NCBI Taxonomy" id="1759528"/>
    <lineage>
        <taxon>Bacteria</taxon>
        <taxon>Bacillati</taxon>
        <taxon>Cyanobacteriota</taxon>
        <taxon>Cyanophyceae</taxon>
        <taxon>Oscillatoriophycideae</taxon>
        <taxon>Oscillatoriales</taxon>
        <taxon>Oscillatoriaceae</taxon>
        <taxon>Phormidium</taxon>
    </lineage>
</organism>
<evidence type="ECO:0000256" key="3">
    <source>
        <dbReference type="ARBA" id="ARBA00022801"/>
    </source>
</evidence>
<keyword evidence="10" id="KW-1185">Reference proteome</keyword>
<dbReference type="InterPro" id="IPR023828">
    <property type="entry name" value="Peptidase_S8_Ser-AS"/>
</dbReference>
<keyword evidence="4" id="KW-0720">Serine protease</keyword>
<evidence type="ECO:0000259" key="8">
    <source>
        <dbReference type="Pfam" id="PF00082"/>
    </source>
</evidence>
<keyword evidence="7" id="KW-0812">Transmembrane</keyword>
<accession>A0ABS3FX66</accession>
<evidence type="ECO:0000256" key="1">
    <source>
        <dbReference type="ARBA" id="ARBA00011073"/>
    </source>
</evidence>
<name>A0ABS3FX66_9CYAN</name>
<dbReference type="Pfam" id="PF00082">
    <property type="entry name" value="Peptidase_S8"/>
    <property type="match status" value="1"/>
</dbReference>
<feature type="region of interest" description="Disordered" evidence="6">
    <location>
        <begin position="102"/>
        <end position="121"/>
    </location>
</feature>
<dbReference type="InterPro" id="IPR036852">
    <property type="entry name" value="Peptidase_S8/S53_dom_sf"/>
</dbReference>
<dbReference type="PANTHER" id="PTHR43806">
    <property type="entry name" value="PEPTIDASE S8"/>
    <property type="match status" value="1"/>
</dbReference>
<feature type="compositionally biased region" description="Polar residues" evidence="6">
    <location>
        <begin position="102"/>
        <end position="113"/>
    </location>
</feature>
<evidence type="ECO:0000256" key="5">
    <source>
        <dbReference type="PROSITE-ProRule" id="PRU01240"/>
    </source>
</evidence>
<comment type="caution">
    <text evidence="9">The sequence shown here is derived from an EMBL/GenBank/DDBJ whole genome shotgun (WGS) entry which is preliminary data.</text>
</comment>
<evidence type="ECO:0000256" key="2">
    <source>
        <dbReference type="ARBA" id="ARBA00022670"/>
    </source>
</evidence>
<keyword evidence="2" id="KW-0645">Protease</keyword>
<evidence type="ECO:0000256" key="4">
    <source>
        <dbReference type="ARBA" id="ARBA00022825"/>
    </source>
</evidence>
<feature type="domain" description="Peptidase S8/S53" evidence="8">
    <location>
        <begin position="94"/>
        <end position="364"/>
    </location>
</feature>
<dbReference type="RefSeq" id="WP_207090151.1">
    <property type="nucleotide sequence ID" value="NZ_JAFLQW010000580.1"/>
</dbReference>
<feature type="transmembrane region" description="Helical" evidence="7">
    <location>
        <begin position="21"/>
        <end position="43"/>
    </location>
</feature>
<dbReference type="PANTHER" id="PTHR43806:SF11">
    <property type="entry name" value="CEREVISIN-RELATED"/>
    <property type="match status" value="1"/>
</dbReference>
<evidence type="ECO:0000313" key="9">
    <source>
        <dbReference type="EMBL" id="MBO0351720.1"/>
    </source>
</evidence>
<dbReference type="SUPFAM" id="SSF49785">
    <property type="entry name" value="Galactose-binding domain-like"/>
    <property type="match status" value="1"/>
</dbReference>
<dbReference type="SUPFAM" id="SSF52743">
    <property type="entry name" value="Subtilisin-like"/>
    <property type="match status" value="1"/>
</dbReference>
<comment type="caution">
    <text evidence="5">Lacks conserved residue(s) required for the propagation of feature annotation.</text>
</comment>
<dbReference type="InterPro" id="IPR008979">
    <property type="entry name" value="Galactose-bd-like_sf"/>
</dbReference>
<keyword evidence="3" id="KW-0378">Hydrolase</keyword>
<dbReference type="InterPro" id="IPR050131">
    <property type="entry name" value="Peptidase_S8_subtilisin-like"/>
</dbReference>
<evidence type="ECO:0000256" key="6">
    <source>
        <dbReference type="SAM" id="MobiDB-lite"/>
    </source>
</evidence>
<evidence type="ECO:0000313" key="10">
    <source>
        <dbReference type="Proteomes" id="UP000664844"/>
    </source>
</evidence>
<protein>
    <submittedName>
        <fullName evidence="9">S8 family serine peptidase</fullName>
    </submittedName>
</protein>
<dbReference type="PROSITE" id="PS00138">
    <property type="entry name" value="SUBTILASE_SER"/>
    <property type="match status" value="1"/>
</dbReference>